<dbReference type="SUPFAM" id="SSF52172">
    <property type="entry name" value="CheY-like"/>
    <property type="match status" value="1"/>
</dbReference>
<dbReference type="PANTHER" id="PTHR43214:SF43">
    <property type="entry name" value="TWO-COMPONENT RESPONSE REGULATOR"/>
    <property type="match status" value="1"/>
</dbReference>
<dbReference type="GO" id="GO:0006355">
    <property type="term" value="P:regulation of DNA-templated transcription"/>
    <property type="evidence" value="ECO:0007669"/>
    <property type="project" value="InterPro"/>
</dbReference>
<dbReference type="InterPro" id="IPR039420">
    <property type="entry name" value="WalR-like"/>
</dbReference>
<dbReference type="Proteomes" id="UP000013015">
    <property type="component" value="Unassembled WGS sequence"/>
</dbReference>
<dbReference type="InterPro" id="IPR016032">
    <property type="entry name" value="Sig_transdc_resp-reg_C-effctor"/>
</dbReference>
<comment type="caution">
    <text evidence="7">The sequence shown here is derived from an EMBL/GenBank/DDBJ whole genome shotgun (WGS) entry which is preliminary data.</text>
</comment>
<keyword evidence="8" id="KW-1185">Reference proteome</keyword>
<dbReference type="InterPro" id="IPR000792">
    <property type="entry name" value="Tscrpt_reg_LuxR_C"/>
</dbReference>
<feature type="compositionally biased region" description="Low complexity" evidence="4">
    <location>
        <begin position="226"/>
        <end position="238"/>
    </location>
</feature>
<dbReference type="Pfam" id="PF00196">
    <property type="entry name" value="GerE"/>
    <property type="match status" value="1"/>
</dbReference>
<dbReference type="InterPro" id="IPR058245">
    <property type="entry name" value="NreC/VraR/RcsB-like_REC"/>
</dbReference>
<feature type="region of interest" description="Disordered" evidence="4">
    <location>
        <begin position="226"/>
        <end position="269"/>
    </location>
</feature>
<feature type="domain" description="HTH luxR-type" evidence="5">
    <location>
        <begin position="140"/>
        <end position="205"/>
    </location>
</feature>
<dbReference type="HOGENOM" id="CLU_000445_90_10_11"/>
<evidence type="ECO:0000256" key="4">
    <source>
        <dbReference type="SAM" id="MobiDB-lite"/>
    </source>
</evidence>
<dbReference type="CDD" id="cd06170">
    <property type="entry name" value="LuxR_C_like"/>
    <property type="match status" value="1"/>
</dbReference>
<evidence type="ECO:0000259" key="5">
    <source>
        <dbReference type="PROSITE" id="PS50043"/>
    </source>
</evidence>
<evidence type="ECO:0000256" key="3">
    <source>
        <dbReference type="PROSITE-ProRule" id="PRU00169"/>
    </source>
</evidence>
<accession>N6X2V1</accession>
<keyword evidence="2" id="KW-0238">DNA-binding</keyword>
<feature type="modified residue" description="4-aspartylphosphate" evidence="3">
    <location>
        <position position="61"/>
    </location>
</feature>
<evidence type="ECO:0000313" key="7">
    <source>
        <dbReference type="EMBL" id="ENO18056.1"/>
    </source>
</evidence>
<dbReference type="PANTHER" id="PTHR43214">
    <property type="entry name" value="TWO-COMPONENT RESPONSE REGULATOR"/>
    <property type="match status" value="1"/>
</dbReference>
<dbReference type="OrthoDB" id="9808843at2"/>
<dbReference type="PROSITE" id="PS50110">
    <property type="entry name" value="RESPONSE_REGULATORY"/>
    <property type="match status" value="1"/>
</dbReference>
<feature type="domain" description="Response regulatory" evidence="6">
    <location>
        <begin position="10"/>
        <end position="127"/>
    </location>
</feature>
<keyword evidence="1 3" id="KW-0597">Phosphoprotein</keyword>
<evidence type="ECO:0000256" key="1">
    <source>
        <dbReference type="ARBA" id="ARBA00022553"/>
    </source>
</evidence>
<dbReference type="PATRIC" id="fig|888050.3.peg.1122"/>
<sequence length="269" mass="28065">MDPEPSQARSVLIVEDQMLLLDSLVRTINAHESLRVVGGLTSALDAVEACLRLRPDLLLMDVCTDGGASGLAACREVTTAVPATRVVLMTAMPDFSFPEQARAAGAASFIYKDVSSTELTAVLLSTAEGYSTYPARSTTPFLGYNELSDREIAVLRETCAGRTRAEIAEKFGLSENTIKSNISSILTKTGFRSITRLALYAISSGFIVVDGADTTDEDGATCEGGVRASGGVRSSGGARYTGGARSADGVMSSGGVRCEDEAQGEGTAP</sequence>
<proteinExistence type="predicted"/>
<dbReference type="InterPro" id="IPR001789">
    <property type="entry name" value="Sig_transdc_resp-reg_receiver"/>
</dbReference>
<evidence type="ECO:0000313" key="8">
    <source>
        <dbReference type="Proteomes" id="UP000013015"/>
    </source>
</evidence>
<dbReference type="eggNOG" id="COG2197">
    <property type="taxonomic scope" value="Bacteria"/>
</dbReference>
<dbReference type="RefSeq" id="WP_005963322.1">
    <property type="nucleotide sequence ID" value="NZ_CP040505.1"/>
</dbReference>
<dbReference type="SMART" id="SM00448">
    <property type="entry name" value="REC"/>
    <property type="match status" value="1"/>
</dbReference>
<dbReference type="STRING" id="888050.HMPREF9004_1181"/>
<dbReference type="AlphaFoldDB" id="N6X2V1"/>
<dbReference type="EMBL" id="AQHZ01000020">
    <property type="protein sequence ID" value="ENO18056.1"/>
    <property type="molecule type" value="Genomic_DNA"/>
</dbReference>
<dbReference type="GO" id="GO:0003677">
    <property type="term" value="F:DNA binding"/>
    <property type="evidence" value="ECO:0007669"/>
    <property type="project" value="UniProtKB-KW"/>
</dbReference>
<dbReference type="GO" id="GO:0000160">
    <property type="term" value="P:phosphorelay signal transduction system"/>
    <property type="evidence" value="ECO:0007669"/>
    <property type="project" value="InterPro"/>
</dbReference>
<dbReference type="CDD" id="cd17535">
    <property type="entry name" value="REC_NarL-like"/>
    <property type="match status" value="1"/>
</dbReference>
<evidence type="ECO:0000256" key="2">
    <source>
        <dbReference type="ARBA" id="ARBA00023125"/>
    </source>
</evidence>
<dbReference type="SUPFAM" id="SSF46894">
    <property type="entry name" value="C-terminal effector domain of the bipartite response regulators"/>
    <property type="match status" value="1"/>
</dbReference>
<gene>
    <name evidence="7" type="ORF">HMPREF9004_1181</name>
</gene>
<name>N6X2V1_9ACTO</name>
<dbReference type="Gene3D" id="3.40.50.2300">
    <property type="match status" value="1"/>
</dbReference>
<dbReference type="SMART" id="SM00421">
    <property type="entry name" value="HTH_LUXR"/>
    <property type="match status" value="1"/>
</dbReference>
<protein>
    <submittedName>
        <fullName evidence="7">Two component system response regulator</fullName>
    </submittedName>
</protein>
<evidence type="ECO:0000259" key="6">
    <source>
        <dbReference type="PROSITE" id="PS50110"/>
    </source>
</evidence>
<reference evidence="7 8" key="1">
    <citation type="submission" date="2013-03" db="EMBL/GenBank/DDBJ databases">
        <title>Reference genome for the Human Microbiome Project.</title>
        <authorList>
            <person name="Aqrawi P."/>
            <person name="Ayvaz T."/>
            <person name="Bess C."/>
            <person name="Blankenburg K."/>
            <person name="Coyle M."/>
            <person name="Deng J."/>
            <person name="Forbes L."/>
            <person name="Fowler G."/>
            <person name="Francisco L."/>
            <person name="Fu Q."/>
            <person name="Gibbs R."/>
            <person name="Gross S."/>
            <person name="Gubbala S."/>
            <person name="Hale W."/>
            <person name="Hemphill L."/>
            <person name="Highlander S."/>
            <person name="Hirani K."/>
            <person name="Jackson L."/>
            <person name="Jakkamsetti A."/>
            <person name="Javaid M."/>
            <person name="Jayaseelan J.C."/>
            <person name="Jiang H."/>
            <person name="Joshi V."/>
            <person name="Korchina V."/>
            <person name="Kovar C."/>
            <person name="Lara F."/>
            <person name="Lee S."/>
            <person name="Liu Y."/>
            <person name="Mata R."/>
            <person name="Mathew T."/>
            <person name="Munidasa M."/>
            <person name="Muzny D."/>
            <person name="Nazareth L."/>
            <person name="Ngo R."/>
            <person name="Nguyen L."/>
            <person name="Nguyen N."/>
            <person name="Okwuonu G."/>
            <person name="Ongeri F."/>
            <person name="Palculict T."/>
            <person name="Patil S."/>
            <person name="Petrosino J."/>
            <person name="Pham C."/>
            <person name="Pham P."/>
            <person name="Pu L.-L."/>
            <person name="Qin X."/>
            <person name="Qu J."/>
            <person name="Reid J."/>
            <person name="Ross M."/>
            <person name="Ruth R."/>
            <person name="Saada N."/>
            <person name="San Lucas F."/>
            <person name="Santibanez J."/>
            <person name="Shang Y."/>
            <person name="Simmons D."/>
            <person name="Song X.-Z."/>
            <person name="Tang L.-Y."/>
            <person name="Thornton R."/>
            <person name="Warren J."/>
            <person name="Weissenberger G."/>
            <person name="Wilczek-Boney K."/>
            <person name="Worley K."/>
            <person name="Youmans B."/>
            <person name="Zhang J."/>
            <person name="Zhang L."/>
            <person name="Zhao Z."/>
            <person name="Zhou C."/>
            <person name="Zhu D."/>
            <person name="Zhu Y."/>
        </authorList>
    </citation>
    <scope>NUCLEOTIDE SEQUENCE [LARGE SCALE GENOMIC DNA]</scope>
    <source>
        <strain evidence="7 8">F0333</strain>
    </source>
</reference>
<organism evidence="7 8">
    <name type="scientific">Schaalia cardiffensis F0333</name>
    <dbReference type="NCBI Taxonomy" id="888050"/>
    <lineage>
        <taxon>Bacteria</taxon>
        <taxon>Bacillati</taxon>
        <taxon>Actinomycetota</taxon>
        <taxon>Actinomycetes</taxon>
        <taxon>Actinomycetales</taxon>
        <taxon>Actinomycetaceae</taxon>
        <taxon>Schaalia</taxon>
    </lineage>
</organism>
<dbReference type="PROSITE" id="PS50043">
    <property type="entry name" value="HTH_LUXR_2"/>
    <property type="match status" value="1"/>
</dbReference>
<dbReference type="PRINTS" id="PR00038">
    <property type="entry name" value="HTHLUXR"/>
</dbReference>
<dbReference type="InterPro" id="IPR011006">
    <property type="entry name" value="CheY-like_superfamily"/>
</dbReference>
<dbReference type="Pfam" id="PF00072">
    <property type="entry name" value="Response_reg"/>
    <property type="match status" value="1"/>
</dbReference>